<accession>A0ABT2HAD7</accession>
<name>A0ABT2HAD7_9MICO</name>
<protein>
    <submittedName>
        <fullName evidence="1">Uncharacterized protein</fullName>
    </submittedName>
</protein>
<keyword evidence="2" id="KW-1185">Reference proteome</keyword>
<dbReference type="Proteomes" id="UP001165586">
    <property type="component" value="Unassembled WGS sequence"/>
</dbReference>
<organism evidence="1 2">
    <name type="scientific">Herbiconiux daphne</name>
    <dbReference type="NCBI Taxonomy" id="2970914"/>
    <lineage>
        <taxon>Bacteria</taxon>
        <taxon>Bacillati</taxon>
        <taxon>Actinomycetota</taxon>
        <taxon>Actinomycetes</taxon>
        <taxon>Micrococcales</taxon>
        <taxon>Microbacteriaceae</taxon>
        <taxon>Herbiconiux</taxon>
    </lineage>
</organism>
<sequence length="295" mass="32050">PIAGKQITTLKYDYKTYTTGKVMANPKNVALSAPITNATPFSFDLPFNGTGDTIYFAVVIEDEKVVTPPATQETKIVFENYTDYATNHFKAFATINGVKTYMVGDTLTVPYAPANGSANSTIAGGFEFDPNYTFTAKNKKANQTFYNDSWLGSKEGSYTYNFVSSVDTSWQVTATPKTVVPVPTGKPTQKLHGKIDDISAIDTIVIQEASDGKSGTYFGQFIGTADSLVDIATQKNIEVGSQTIKIVAKPKAGYEILQVNTWRGPTGVPNMIEVPDAYPITENDQTEGTITRNYS</sequence>
<evidence type="ECO:0000313" key="2">
    <source>
        <dbReference type="Proteomes" id="UP001165586"/>
    </source>
</evidence>
<gene>
    <name evidence="1" type="ORF">N1032_24285</name>
</gene>
<dbReference type="RefSeq" id="WP_259543050.1">
    <property type="nucleotide sequence ID" value="NZ_JANLCJ010000227.1"/>
</dbReference>
<proteinExistence type="predicted"/>
<dbReference type="EMBL" id="JANLCJ010000227">
    <property type="protein sequence ID" value="MCS5736854.1"/>
    <property type="molecule type" value="Genomic_DNA"/>
</dbReference>
<feature type="non-terminal residue" evidence="1">
    <location>
        <position position="1"/>
    </location>
</feature>
<reference evidence="1" key="1">
    <citation type="submission" date="2022-08" db="EMBL/GenBank/DDBJ databases">
        <authorList>
            <person name="Deng Y."/>
            <person name="Han X.-F."/>
            <person name="Zhang Y.-Q."/>
        </authorList>
    </citation>
    <scope>NUCLEOTIDE SEQUENCE</scope>
    <source>
        <strain evidence="1">CPCC 203386</strain>
    </source>
</reference>
<evidence type="ECO:0000313" key="1">
    <source>
        <dbReference type="EMBL" id="MCS5736854.1"/>
    </source>
</evidence>
<feature type="non-terminal residue" evidence="1">
    <location>
        <position position="295"/>
    </location>
</feature>
<comment type="caution">
    <text evidence="1">The sequence shown here is derived from an EMBL/GenBank/DDBJ whole genome shotgun (WGS) entry which is preliminary data.</text>
</comment>